<gene>
    <name evidence="2" type="ORF">SAMN05216564_106174</name>
</gene>
<sequence>MDDGLERALRRGLRRAGREFETARRAYRSGVEDADPGADDPAADRSGADRFDLPTDADGNARIVCRRHAETRAVPVAEDGTPACFDADHPDCAGCLEDVREGRIETW</sequence>
<dbReference type="AlphaFoldDB" id="A0A1H3KV71"/>
<evidence type="ECO:0000313" key="2">
    <source>
        <dbReference type="EMBL" id="SDY56107.1"/>
    </source>
</evidence>
<dbReference type="InterPro" id="IPR055517">
    <property type="entry name" value="DUF7091"/>
</dbReference>
<dbReference type="Pfam" id="PF23367">
    <property type="entry name" value="DUF7091"/>
    <property type="match status" value="1"/>
</dbReference>
<reference evidence="3" key="1">
    <citation type="submission" date="2016-10" db="EMBL/GenBank/DDBJ databases">
        <authorList>
            <person name="Varghese N."/>
            <person name="Submissions S."/>
        </authorList>
    </citation>
    <scope>NUCLEOTIDE SEQUENCE [LARGE SCALE GENOMIC DNA]</scope>
    <source>
        <strain evidence="3">DC30,IBRC 10041,KCTC 4046</strain>
    </source>
</reference>
<dbReference type="OrthoDB" id="213643at2157"/>
<name>A0A1H3KV71_9EURY</name>
<dbReference type="EMBL" id="FNPC01000006">
    <property type="protein sequence ID" value="SDY56107.1"/>
    <property type="molecule type" value="Genomic_DNA"/>
</dbReference>
<keyword evidence="3" id="KW-1185">Reference proteome</keyword>
<dbReference type="Proteomes" id="UP000199079">
    <property type="component" value="Unassembled WGS sequence"/>
</dbReference>
<evidence type="ECO:0000256" key="1">
    <source>
        <dbReference type="SAM" id="MobiDB-lite"/>
    </source>
</evidence>
<dbReference type="RefSeq" id="WP_092733310.1">
    <property type="nucleotide sequence ID" value="NZ_FNPC01000006.1"/>
</dbReference>
<feature type="region of interest" description="Disordered" evidence="1">
    <location>
        <begin position="27"/>
        <end position="55"/>
    </location>
</feature>
<protein>
    <submittedName>
        <fullName evidence="2">Uncharacterized protein</fullName>
    </submittedName>
</protein>
<evidence type="ECO:0000313" key="3">
    <source>
        <dbReference type="Proteomes" id="UP000199079"/>
    </source>
</evidence>
<feature type="compositionally biased region" description="Basic and acidic residues" evidence="1">
    <location>
        <begin position="42"/>
        <end position="53"/>
    </location>
</feature>
<accession>A0A1H3KV71</accession>
<proteinExistence type="predicted"/>
<organism evidence="2 3">
    <name type="scientific">Halopenitus persicus</name>
    <dbReference type="NCBI Taxonomy" id="1048396"/>
    <lineage>
        <taxon>Archaea</taxon>
        <taxon>Methanobacteriati</taxon>
        <taxon>Methanobacteriota</taxon>
        <taxon>Stenosarchaea group</taxon>
        <taxon>Halobacteria</taxon>
        <taxon>Halobacteriales</taxon>
        <taxon>Haloferacaceae</taxon>
        <taxon>Halopenitus</taxon>
    </lineage>
</organism>